<dbReference type="PANTHER" id="PTHR10300">
    <property type="entry name" value="CALCIPRESSIN"/>
    <property type="match status" value="1"/>
</dbReference>
<evidence type="ECO:0000256" key="1">
    <source>
        <dbReference type="ARBA" id="ARBA00008209"/>
    </source>
</evidence>
<reference evidence="2 3" key="1">
    <citation type="journal article" date="2023" name="Sci. Data">
        <title>Genome assembly of the Korean intertidal mud-creeper Batillaria attramentaria.</title>
        <authorList>
            <person name="Patra A.K."/>
            <person name="Ho P.T."/>
            <person name="Jun S."/>
            <person name="Lee S.J."/>
            <person name="Kim Y."/>
            <person name="Won Y.J."/>
        </authorList>
    </citation>
    <scope>NUCLEOTIDE SEQUENCE [LARGE SCALE GENOMIC DNA]</scope>
    <source>
        <strain evidence="2">Wonlab-2016</strain>
    </source>
</reference>
<dbReference type="FunFam" id="3.30.70.330:FF:000092">
    <property type="entry name" value="Calcipressin-2 isoform 2"/>
    <property type="match status" value="1"/>
</dbReference>
<dbReference type="EMBL" id="JACVVK020000080">
    <property type="protein sequence ID" value="KAK7494816.1"/>
    <property type="molecule type" value="Genomic_DNA"/>
</dbReference>
<evidence type="ECO:0000313" key="3">
    <source>
        <dbReference type="Proteomes" id="UP001519460"/>
    </source>
</evidence>
<dbReference type="SUPFAM" id="SSF54928">
    <property type="entry name" value="RNA-binding domain, RBD"/>
    <property type="match status" value="1"/>
</dbReference>
<proteinExistence type="inferred from homology"/>
<accession>A0ABD0L5J2</accession>
<comment type="caution">
    <text evidence="2">The sequence shown here is derived from an EMBL/GenBank/DDBJ whole genome shotgun (WGS) entry which is preliminary data.</text>
</comment>
<dbReference type="CDD" id="cd12434">
    <property type="entry name" value="RRM_RCAN_like"/>
    <property type="match status" value="1"/>
</dbReference>
<dbReference type="Gene3D" id="3.30.70.330">
    <property type="match status" value="1"/>
</dbReference>
<name>A0ABD0L5J2_9CAEN</name>
<dbReference type="Pfam" id="PF04847">
    <property type="entry name" value="Calcipressin"/>
    <property type="match status" value="1"/>
</dbReference>
<dbReference type="InterPro" id="IPR035979">
    <property type="entry name" value="RBD_domain_sf"/>
</dbReference>
<dbReference type="PANTHER" id="PTHR10300:SF14">
    <property type="entry name" value="PROTEIN SARAH"/>
    <property type="match status" value="1"/>
</dbReference>
<sequence length="186" mass="20644">MAEDDVDSDISDIADALIVTNLGDQVFDDVSVKEQFEAAFKGYDAGVTFNYLKSFHRARVNFTSTEATVQARLALNETELCGQQIKCYFAQVPKLSSDEHLHPPKPEKMFLISPPCSPPVGWEQMPESEPVLNFELIAALSRLTPGEAHELHPPSASQPSIVVHVCEDPEGYTQHPIVQTRCPEHK</sequence>
<keyword evidence="3" id="KW-1185">Reference proteome</keyword>
<comment type="similarity">
    <text evidence="1">Belongs to the RCAN family.</text>
</comment>
<dbReference type="InterPro" id="IPR012677">
    <property type="entry name" value="Nucleotide-bd_a/b_plait_sf"/>
</dbReference>
<evidence type="ECO:0000313" key="2">
    <source>
        <dbReference type="EMBL" id="KAK7494816.1"/>
    </source>
</evidence>
<gene>
    <name evidence="2" type="ORF">BaRGS_00013943</name>
</gene>
<protein>
    <submittedName>
        <fullName evidence="2">Uncharacterized protein</fullName>
    </submittedName>
</protein>
<dbReference type="Proteomes" id="UP001519460">
    <property type="component" value="Unassembled WGS sequence"/>
</dbReference>
<dbReference type="AlphaFoldDB" id="A0ABD0L5J2"/>
<dbReference type="InterPro" id="IPR006931">
    <property type="entry name" value="Calcipressin"/>
</dbReference>
<organism evidence="2 3">
    <name type="scientific">Batillaria attramentaria</name>
    <dbReference type="NCBI Taxonomy" id="370345"/>
    <lineage>
        <taxon>Eukaryota</taxon>
        <taxon>Metazoa</taxon>
        <taxon>Spiralia</taxon>
        <taxon>Lophotrochozoa</taxon>
        <taxon>Mollusca</taxon>
        <taxon>Gastropoda</taxon>
        <taxon>Caenogastropoda</taxon>
        <taxon>Sorbeoconcha</taxon>
        <taxon>Cerithioidea</taxon>
        <taxon>Batillariidae</taxon>
        <taxon>Batillaria</taxon>
    </lineage>
</organism>